<dbReference type="Proteomes" id="UP001632037">
    <property type="component" value="Unassembled WGS sequence"/>
</dbReference>
<sequence>MEPRTGTCSVCQAADKTPSRCSQCKWSAYCSKACQRDHWRAGHRQMCAKLKVCQRFRDLEQQWWATRPMDELQMYVNQFGLHPESLRFFGEVLFLLCGLKSCVLLSNLPPTWRQSFASDVVLASGLLSAVDIALYSVGTRLETPAAYELTGDLVLSNTLHSQFAVAEQILRLAVSNVDADRKVQLAVADGGVSGLVQEHELARVLDYPVALSECNEAASMIEVGYFLENQERDLLTSYCAMATPQHTQRVQQHFQRYRACGGGLQLTLKTSQI</sequence>
<keyword evidence="1" id="KW-0479">Metal-binding</keyword>
<keyword evidence="7" id="KW-1185">Reference proteome</keyword>
<name>A0ABD3F7E6_9STRA</name>
<dbReference type="PROSITE" id="PS50865">
    <property type="entry name" value="ZF_MYND_2"/>
    <property type="match status" value="1"/>
</dbReference>
<dbReference type="SUPFAM" id="SSF144232">
    <property type="entry name" value="HIT/MYND zinc finger-like"/>
    <property type="match status" value="1"/>
</dbReference>
<evidence type="ECO:0000256" key="3">
    <source>
        <dbReference type="ARBA" id="ARBA00022833"/>
    </source>
</evidence>
<organism evidence="6 7">
    <name type="scientific">Phytophthora oleae</name>
    <dbReference type="NCBI Taxonomy" id="2107226"/>
    <lineage>
        <taxon>Eukaryota</taxon>
        <taxon>Sar</taxon>
        <taxon>Stramenopiles</taxon>
        <taxon>Oomycota</taxon>
        <taxon>Peronosporomycetes</taxon>
        <taxon>Peronosporales</taxon>
        <taxon>Peronosporaceae</taxon>
        <taxon>Phytophthora</taxon>
    </lineage>
</organism>
<dbReference type="AlphaFoldDB" id="A0ABD3F7E6"/>
<evidence type="ECO:0000313" key="6">
    <source>
        <dbReference type="EMBL" id="KAL3660994.1"/>
    </source>
</evidence>
<dbReference type="GO" id="GO:0008270">
    <property type="term" value="F:zinc ion binding"/>
    <property type="evidence" value="ECO:0007669"/>
    <property type="project" value="UniProtKB-KW"/>
</dbReference>
<dbReference type="Gene3D" id="6.10.140.2220">
    <property type="match status" value="1"/>
</dbReference>
<dbReference type="InterPro" id="IPR002893">
    <property type="entry name" value="Znf_MYND"/>
</dbReference>
<evidence type="ECO:0000256" key="2">
    <source>
        <dbReference type="ARBA" id="ARBA00022771"/>
    </source>
</evidence>
<evidence type="ECO:0000259" key="5">
    <source>
        <dbReference type="PROSITE" id="PS50865"/>
    </source>
</evidence>
<reference evidence="6 7" key="1">
    <citation type="submission" date="2024-09" db="EMBL/GenBank/DDBJ databases">
        <title>Genome sequencing and assembly of Phytophthora oleae, isolate VK10A, causative agent of rot of olive drupes.</title>
        <authorList>
            <person name="Conti Taguali S."/>
            <person name="Riolo M."/>
            <person name="La Spada F."/>
            <person name="Cacciola S.O."/>
            <person name="Dionisio G."/>
        </authorList>
    </citation>
    <scope>NUCLEOTIDE SEQUENCE [LARGE SCALE GENOMIC DNA]</scope>
    <source>
        <strain evidence="6 7">VK10A</strain>
    </source>
</reference>
<dbReference type="EMBL" id="JBIMZQ010000038">
    <property type="protein sequence ID" value="KAL3660994.1"/>
    <property type="molecule type" value="Genomic_DNA"/>
</dbReference>
<evidence type="ECO:0000256" key="4">
    <source>
        <dbReference type="PROSITE-ProRule" id="PRU00134"/>
    </source>
</evidence>
<protein>
    <recommendedName>
        <fullName evidence="5">MYND-type domain-containing protein</fullName>
    </recommendedName>
</protein>
<dbReference type="PROSITE" id="PS01360">
    <property type="entry name" value="ZF_MYND_1"/>
    <property type="match status" value="1"/>
</dbReference>
<accession>A0ABD3F7E6</accession>
<evidence type="ECO:0000256" key="1">
    <source>
        <dbReference type="ARBA" id="ARBA00022723"/>
    </source>
</evidence>
<keyword evidence="2 4" id="KW-0863">Zinc-finger</keyword>
<feature type="domain" description="MYND-type" evidence="5">
    <location>
        <begin position="8"/>
        <end position="47"/>
    </location>
</feature>
<keyword evidence="3" id="KW-0862">Zinc</keyword>
<dbReference type="Pfam" id="PF01753">
    <property type="entry name" value="zf-MYND"/>
    <property type="match status" value="1"/>
</dbReference>
<comment type="caution">
    <text evidence="6">The sequence shown here is derived from an EMBL/GenBank/DDBJ whole genome shotgun (WGS) entry which is preliminary data.</text>
</comment>
<gene>
    <name evidence="6" type="ORF">V7S43_014011</name>
</gene>
<evidence type="ECO:0000313" key="7">
    <source>
        <dbReference type="Proteomes" id="UP001632037"/>
    </source>
</evidence>
<proteinExistence type="predicted"/>